<protein>
    <recommendedName>
        <fullName evidence="1">Enriched in aromatic and glycine residues box domain-containing protein</fullName>
    </recommendedName>
</protein>
<dbReference type="Gene3D" id="3.30.70.3600">
    <property type="match status" value="1"/>
</dbReference>
<dbReference type="Pfam" id="PF16713">
    <property type="entry name" value="EAGR_box"/>
    <property type="match status" value="1"/>
</dbReference>
<dbReference type="AlphaFoldDB" id="A0A3B0PJ65"/>
<dbReference type="InterPro" id="IPR038145">
    <property type="entry name" value="EAGR_sf"/>
</dbReference>
<sequence length="67" mass="7956">MSKTSILDDHANLDEYFKPASKEEILSYTPKAKKTEPVVEKVEEEFFTKFIGDKNYGYYNDKNVWVW</sequence>
<dbReference type="InterPro" id="IPR022466">
    <property type="entry name" value="EAGR_box"/>
</dbReference>
<accession>A0A3B0PJ65</accession>
<feature type="domain" description="Enriched in aromatic and glycine residues box" evidence="1">
    <location>
        <begin position="45"/>
        <end position="67"/>
    </location>
</feature>
<evidence type="ECO:0000259" key="1">
    <source>
        <dbReference type="Pfam" id="PF16713"/>
    </source>
</evidence>
<dbReference type="Proteomes" id="UP000260136">
    <property type="component" value="Chromosome"/>
</dbReference>
<dbReference type="EMBL" id="LS991952">
    <property type="protein sequence ID" value="SYV94855.1"/>
    <property type="molecule type" value="Genomic_DNA"/>
</dbReference>
<evidence type="ECO:0000313" key="2">
    <source>
        <dbReference type="EMBL" id="SYV94855.1"/>
    </source>
</evidence>
<evidence type="ECO:0000313" key="3">
    <source>
        <dbReference type="Proteomes" id="UP000260136"/>
    </source>
</evidence>
<proteinExistence type="predicted"/>
<reference evidence="3" key="1">
    <citation type="submission" date="2018-06" db="EMBL/GenBank/DDBJ databases">
        <authorList>
            <consortium name="Pathogen Informatics"/>
        </authorList>
    </citation>
    <scope>NUCLEOTIDE SEQUENCE [LARGE SCALE GENOMIC DNA]</scope>
    <source>
        <strain evidence="3">NCTC10115</strain>
    </source>
</reference>
<gene>
    <name evidence="2" type="ORF">NCTC10115_01101</name>
</gene>
<organism evidence="2 3">
    <name type="scientific">Mycoplasmoides gallisepticum</name>
    <name type="common">Mycoplasma gallisepticum</name>
    <dbReference type="NCBI Taxonomy" id="2096"/>
    <lineage>
        <taxon>Bacteria</taxon>
        <taxon>Bacillati</taxon>
        <taxon>Mycoplasmatota</taxon>
        <taxon>Mycoplasmoidales</taxon>
        <taxon>Mycoplasmoidaceae</taxon>
        <taxon>Mycoplasmoides</taxon>
    </lineage>
</organism>
<name>A0A3B0PJ65_MYCGL</name>
<feature type="non-terminal residue" evidence="2">
    <location>
        <position position="67"/>
    </location>
</feature>